<dbReference type="RefSeq" id="WP_207673606.1">
    <property type="nucleotide sequence ID" value="NZ_JAFREM010000017.1"/>
</dbReference>
<feature type="transmembrane region" description="Helical" evidence="5">
    <location>
        <begin position="134"/>
        <end position="155"/>
    </location>
</feature>
<feature type="transmembrane region" description="Helical" evidence="5">
    <location>
        <begin position="167"/>
        <end position="189"/>
    </location>
</feature>
<evidence type="ECO:0000256" key="1">
    <source>
        <dbReference type="ARBA" id="ARBA00004141"/>
    </source>
</evidence>
<dbReference type="PRINTS" id="PR00164">
    <property type="entry name" value="ABC2TRNSPORT"/>
</dbReference>
<dbReference type="PIRSF" id="PIRSF006648">
    <property type="entry name" value="DrrB"/>
    <property type="match status" value="1"/>
</dbReference>
<dbReference type="InterPro" id="IPR013525">
    <property type="entry name" value="ABC2_TM"/>
</dbReference>
<comment type="caution">
    <text evidence="7">The sequence shown here is derived from an EMBL/GenBank/DDBJ whole genome shotgun (WGS) entry which is preliminary data.</text>
</comment>
<dbReference type="EMBL" id="JAFREM010000017">
    <property type="protein sequence ID" value="MBO1306679.1"/>
    <property type="molecule type" value="Genomic_DNA"/>
</dbReference>
<name>A0ABS3LE73_9ENTE</name>
<accession>A0ABS3LE73</accession>
<feature type="transmembrane region" description="Helical" evidence="5">
    <location>
        <begin position="222"/>
        <end position="240"/>
    </location>
</feature>
<dbReference type="InterPro" id="IPR047817">
    <property type="entry name" value="ABC2_TM_bact-type"/>
</dbReference>
<dbReference type="PROSITE" id="PS51012">
    <property type="entry name" value="ABC_TM2"/>
    <property type="match status" value="1"/>
</dbReference>
<dbReference type="InterPro" id="IPR052902">
    <property type="entry name" value="ABC-2_transporter"/>
</dbReference>
<keyword evidence="5" id="KW-0813">Transport</keyword>
<dbReference type="Pfam" id="PF01061">
    <property type="entry name" value="ABC2_membrane"/>
    <property type="match status" value="1"/>
</dbReference>
<evidence type="ECO:0000256" key="5">
    <source>
        <dbReference type="RuleBase" id="RU361157"/>
    </source>
</evidence>
<feature type="domain" description="ABC transmembrane type-2" evidence="6">
    <location>
        <begin position="20"/>
        <end position="246"/>
    </location>
</feature>
<feature type="transmembrane region" description="Helical" evidence="5">
    <location>
        <begin position="97"/>
        <end position="128"/>
    </location>
</feature>
<evidence type="ECO:0000313" key="8">
    <source>
        <dbReference type="Proteomes" id="UP000664601"/>
    </source>
</evidence>
<evidence type="ECO:0000256" key="2">
    <source>
        <dbReference type="ARBA" id="ARBA00022692"/>
    </source>
</evidence>
<keyword evidence="3 5" id="KW-1133">Transmembrane helix</keyword>
<evidence type="ECO:0000256" key="4">
    <source>
        <dbReference type="ARBA" id="ARBA00023136"/>
    </source>
</evidence>
<keyword evidence="2 5" id="KW-0812">Transmembrane</keyword>
<evidence type="ECO:0000259" key="6">
    <source>
        <dbReference type="PROSITE" id="PS51012"/>
    </source>
</evidence>
<feature type="transmembrane region" description="Helical" evidence="5">
    <location>
        <begin position="21"/>
        <end position="45"/>
    </location>
</feature>
<feature type="transmembrane region" description="Helical" evidence="5">
    <location>
        <begin position="57"/>
        <end position="77"/>
    </location>
</feature>
<comment type="subcellular location">
    <subcellularLocation>
        <location evidence="5">Cell membrane</location>
        <topology evidence="5">Multi-pass membrane protein</topology>
    </subcellularLocation>
    <subcellularLocation>
        <location evidence="1">Membrane</location>
        <topology evidence="1">Multi-pass membrane protein</topology>
    </subcellularLocation>
</comment>
<comment type="similarity">
    <text evidence="5">Belongs to the ABC-2 integral membrane protein family.</text>
</comment>
<keyword evidence="5" id="KW-1003">Cell membrane</keyword>
<protein>
    <recommendedName>
        <fullName evidence="5">Transport permease protein</fullName>
    </recommendedName>
</protein>
<proteinExistence type="inferred from homology"/>
<dbReference type="Proteomes" id="UP000664601">
    <property type="component" value="Unassembled WGS sequence"/>
</dbReference>
<reference evidence="7 8" key="1">
    <citation type="submission" date="2021-03" db="EMBL/GenBank/DDBJ databases">
        <title>Enterococcal diversity collection.</title>
        <authorList>
            <person name="Gilmore M.S."/>
            <person name="Schwartzman J."/>
            <person name="Van Tyne D."/>
            <person name="Martin M."/>
            <person name="Earl A.M."/>
            <person name="Manson A.L."/>
            <person name="Straub T."/>
            <person name="Salamzade R."/>
            <person name="Saavedra J."/>
            <person name="Lebreton F."/>
            <person name="Prichula J."/>
            <person name="Schaufler K."/>
            <person name="Gaca A."/>
            <person name="Sgardioli B."/>
            <person name="Wagenaar J."/>
            <person name="Strong T."/>
        </authorList>
    </citation>
    <scope>NUCLEOTIDE SEQUENCE [LARGE SCALE GENOMIC DNA]</scope>
    <source>
        <strain evidence="7 8">669A</strain>
    </source>
</reference>
<gene>
    <name evidence="7" type="ORF">JZO70_10930</name>
</gene>
<keyword evidence="4 5" id="KW-0472">Membrane</keyword>
<evidence type="ECO:0000256" key="3">
    <source>
        <dbReference type="ARBA" id="ARBA00022989"/>
    </source>
</evidence>
<keyword evidence="8" id="KW-1185">Reference proteome</keyword>
<dbReference type="PANTHER" id="PTHR43027">
    <property type="entry name" value="DOXORUBICIN RESISTANCE ABC TRANSPORTER PERMEASE PROTEIN DRRC-RELATED"/>
    <property type="match status" value="1"/>
</dbReference>
<dbReference type="PANTHER" id="PTHR43027:SF2">
    <property type="entry name" value="TRANSPORT PERMEASE PROTEIN"/>
    <property type="match status" value="1"/>
</dbReference>
<sequence>MRKYLTVLSVEGRVSLRTPEGLMFGIGMPMAVLLLISMLAGNQVVKTGDYTFLQSSYPALVTVGICATAFMGLPLTIADYRDKKILKHFFTTPTSPLFLMSIQVVLCILLALASALGVTGVAVLVLGYRMPGSWLGFVSVYFLVMFSMYSMGMMLASLCRTMKQANLICNLVYFTMLFLSGSVIPFEIFPERMQKIANMLPLTQGVRLLKIVSLEGLRSLPLLPLLYLLLFGIIGIIVSVKTFRWE</sequence>
<organism evidence="7 8">
    <name type="scientific">Candidatus Enterococcus moelleringii</name>
    <dbReference type="NCBI Taxonomy" id="2815325"/>
    <lineage>
        <taxon>Bacteria</taxon>
        <taxon>Bacillati</taxon>
        <taxon>Bacillota</taxon>
        <taxon>Bacilli</taxon>
        <taxon>Lactobacillales</taxon>
        <taxon>Enterococcaceae</taxon>
        <taxon>Enterococcus</taxon>
    </lineage>
</organism>
<dbReference type="InterPro" id="IPR000412">
    <property type="entry name" value="ABC_2_transport"/>
</dbReference>
<evidence type="ECO:0000313" key="7">
    <source>
        <dbReference type="EMBL" id="MBO1306679.1"/>
    </source>
</evidence>